<evidence type="ECO:0000256" key="2">
    <source>
        <dbReference type="ARBA" id="ARBA00022857"/>
    </source>
</evidence>
<dbReference type="GO" id="GO:0016616">
    <property type="term" value="F:oxidoreductase activity, acting on the CH-OH group of donors, NAD or NADP as acceptor"/>
    <property type="evidence" value="ECO:0007669"/>
    <property type="project" value="UniProtKB-ARBA"/>
</dbReference>
<evidence type="ECO:0000313" key="9">
    <source>
        <dbReference type="Proteomes" id="UP001239445"/>
    </source>
</evidence>
<keyword evidence="3" id="KW-0560">Oxidoreductase</keyword>
<evidence type="ECO:0000256" key="4">
    <source>
        <dbReference type="PIRSR" id="PIRSR000097-1"/>
    </source>
</evidence>
<feature type="site" description="Lowers pKa of active site Tyr" evidence="6">
    <location>
        <position position="103"/>
    </location>
</feature>
<name>A0AAJ0BSF4_9PEZI</name>
<dbReference type="InterPro" id="IPR036812">
    <property type="entry name" value="NAD(P)_OxRdtase_dom_sf"/>
</dbReference>
<feature type="active site" description="Proton donor" evidence="4">
    <location>
        <position position="78"/>
    </location>
</feature>
<evidence type="ECO:0000256" key="1">
    <source>
        <dbReference type="ARBA" id="ARBA00007905"/>
    </source>
</evidence>
<evidence type="ECO:0000313" key="8">
    <source>
        <dbReference type="EMBL" id="KAK1761166.1"/>
    </source>
</evidence>
<evidence type="ECO:0000256" key="3">
    <source>
        <dbReference type="ARBA" id="ARBA00023002"/>
    </source>
</evidence>
<comment type="caution">
    <text evidence="8">The sequence shown here is derived from an EMBL/GenBank/DDBJ whole genome shotgun (WGS) entry which is preliminary data.</text>
</comment>
<evidence type="ECO:0000256" key="6">
    <source>
        <dbReference type="PIRSR" id="PIRSR000097-3"/>
    </source>
</evidence>
<feature type="domain" description="NADP-dependent oxidoreductase" evidence="7">
    <location>
        <begin position="39"/>
        <end position="294"/>
    </location>
</feature>
<dbReference type="SUPFAM" id="SSF51430">
    <property type="entry name" value="NAD(P)-linked oxidoreductase"/>
    <property type="match status" value="1"/>
</dbReference>
<dbReference type="InterPro" id="IPR018170">
    <property type="entry name" value="Aldo/ket_reductase_CS"/>
</dbReference>
<evidence type="ECO:0000256" key="5">
    <source>
        <dbReference type="PIRSR" id="PIRSR000097-2"/>
    </source>
</evidence>
<dbReference type="InterPro" id="IPR044494">
    <property type="entry name" value="AKR3C2/3"/>
</dbReference>
<dbReference type="EMBL" id="MU839827">
    <property type="protein sequence ID" value="KAK1761166.1"/>
    <property type="molecule type" value="Genomic_DNA"/>
</dbReference>
<accession>A0AAJ0BSF4</accession>
<reference evidence="8" key="1">
    <citation type="submission" date="2023-06" db="EMBL/GenBank/DDBJ databases">
        <title>Genome-scale phylogeny and comparative genomics of the fungal order Sordariales.</title>
        <authorList>
            <consortium name="Lawrence Berkeley National Laboratory"/>
            <person name="Hensen N."/>
            <person name="Bonometti L."/>
            <person name="Westerberg I."/>
            <person name="Brannstrom I.O."/>
            <person name="Guillou S."/>
            <person name="Cros-Aarteil S."/>
            <person name="Calhoun S."/>
            <person name="Haridas S."/>
            <person name="Kuo A."/>
            <person name="Mondo S."/>
            <person name="Pangilinan J."/>
            <person name="Riley R."/>
            <person name="Labutti K."/>
            <person name="Andreopoulos B."/>
            <person name="Lipzen A."/>
            <person name="Chen C."/>
            <person name="Yanf M."/>
            <person name="Daum C."/>
            <person name="Ng V."/>
            <person name="Clum A."/>
            <person name="Steindorff A."/>
            <person name="Ohm R."/>
            <person name="Martin F."/>
            <person name="Silar P."/>
            <person name="Natvig D."/>
            <person name="Lalanne C."/>
            <person name="Gautier V."/>
            <person name="Ament-Velasquez S.L."/>
            <person name="Kruys A."/>
            <person name="Hutchinson M.I."/>
            <person name="Powell A.J."/>
            <person name="Barry K."/>
            <person name="Miller A.N."/>
            <person name="Grigoriev I.V."/>
            <person name="Debuchy R."/>
            <person name="Gladieux P."/>
            <person name="Thoren M.H."/>
            <person name="Johannesson H."/>
        </authorList>
    </citation>
    <scope>NUCLEOTIDE SEQUENCE</scope>
    <source>
        <strain evidence="8">PSN4</strain>
    </source>
</reference>
<keyword evidence="2" id="KW-0521">NADP</keyword>
<comment type="similarity">
    <text evidence="1">Belongs to the aldo/keto reductase family.</text>
</comment>
<proteinExistence type="inferred from homology"/>
<dbReference type="PRINTS" id="PR00069">
    <property type="entry name" value="ALDKETRDTASE"/>
</dbReference>
<evidence type="ECO:0000259" key="7">
    <source>
        <dbReference type="Pfam" id="PF00248"/>
    </source>
</evidence>
<dbReference type="FunFam" id="3.20.20.100:FF:000002">
    <property type="entry name" value="2,5-diketo-D-gluconic acid reductase A"/>
    <property type="match status" value="1"/>
</dbReference>
<organism evidence="8 9">
    <name type="scientific">Echria macrotheca</name>
    <dbReference type="NCBI Taxonomy" id="438768"/>
    <lineage>
        <taxon>Eukaryota</taxon>
        <taxon>Fungi</taxon>
        <taxon>Dikarya</taxon>
        <taxon>Ascomycota</taxon>
        <taxon>Pezizomycotina</taxon>
        <taxon>Sordariomycetes</taxon>
        <taxon>Sordariomycetidae</taxon>
        <taxon>Sordariales</taxon>
        <taxon>Schizotheciaceae</taxon>
        <taxon>Echria</taxon>
    </lineage>
</organism>
<dbReference type="PIRSF" id="PIRSF000097">
    <property type="entry name" value="AKR"/>
    <property type="match status" value="1"/>
</dbReference>
<dbReference type="PANTHER" id="PTHR43827">
    <property type="entry name" value="2,5-DIKETO-D-GLUCONIC ACID REDUCTASE"/>
    <property type="match status" value="1"/>
</dbReference>
<dbReference type="GO" id="GO:0016652">
    <property type="term" value="F:oxidoreductase activity, acting on NAD(P)H as acceptor"/>
    <property type="evidence" value="ECO:0007669"/>
    <property type="project" value="InterPro"/>
</dbReference>
<sequence>MFSRLYQLAYTRRNMSSSSNPIPNLKLSDGHEIPLIGYGLGTANFKGRGSTEFSEKIVNDTLTALRLGFYHLDGAEAYNNEPELGAAIARSGIPREKLYVTTKTSVLEGDSIETAFSRSLEKLGLDYVDLYLIHHPFFAKSPADLVAKWAEMEAIKDSGRARSIGVSNYLVEHLEPILASPGLKHPPAANQIEYHPYLQHGDLVKWHKEHGIALEAYGPLTAITKASGGPVDAVYERLASKYGVTTSDIGLRWCLDQDIVALTTSGNEQRLRGYLQSLPSFKLTPQDIDEISEAGKEKHYRGFWTNRFAADDHR</sequence>
<protein>
    <submittedName>
        <fullName evidence="8">Alpha-keto ester reductase</fullName>
    </submittedName>
</protein>
<dbReference type="PANTHER" id="PTHR43827:SF3">
    <property type="entry name" value="NADP-DEPENDENT OXIDOREDUCTASE DOMAIN-CONTAINING PROTEIN"/>
    <property type="match status" value="1"/>
</dbReference>
<dbReference type="InterPro" id="IPR023210">
    <property type="entry name" value="NADP_OxRdtase_dom"/>
</dbReference>
<dbReference type="CDD" id="cd19120">
    <property type="entry name" value="AKR_AKR3C2-3"/>
    <property type="match status" value="1"/>
</dbReference>
<dbReference type="Proteomes" id="UP001239445">
    <property type="component" value="Unassembled WGS sequence"/>
</dbReference>
<gene>
    <name evidence="8" type="ORF">QBC47DRAFT_369297</name>
</gene>
<dbReference type="AlphaFoldDB" id="A0AAJ0BSF4"/>
<keyword evidence="9" id="KW-1185">Reference proteome</keyword>
<dbReference type="Gene3D" id="3.20.20.100">
    <property type="entry name" value="NADP-dependent oxidoreductase domain"/>
    <property type="match status" value="1"/>
</dbReference>
<dbReference type="Pfam" id="PF00248">
    <property type="entry name" value="Aldo_ket_red"/>
    <property type="match status" value="1"/>
</dbReference>
<feature type="binding site" evidence="5">
    <location>
        <position position="134"/>
    </location>
    <ligand>
        <name>substrate</name>
    </ligand>
</feature>
<dbReference type="InterPro" id="IPR020471">
    <property type="entry name" value="AKR"/>
</dbReference>
<dbReference type="PROSITE" id="PS00062">
    <property type="entry name" value="ALDOKETO_REDUCTASE_2"/>
    <property type="match status" value="1"/>
</dbReference>